<dbReference type="InterPro" id="IPR036291">
    <property type="entry name" value="NAD(P)-bd_dom_sf"/>
</dbReference>
<evidence type="ECO:0000256" key="2">
    <source>
        <dbReference type="ARBA" id="ARBA00008072"/>
    </source>
</evidence>
<dbReference type="RefSeq" id="WP_068047164.1">
    <property type="nucleotide sequence ID" value="NZ_JAAXOO010000002.1"/>
</dbReference>
<evidence type="ECO:0000313" key="11">
    <source>
        <dbReference type="EMBL" id="NKY33743.1"/>
    </source>
</evidence>
<dbReference type="GO" id="GO:0004022">
    <property type="term" value="F:alcohol dehydrogenase (NAD+) activity"/>
    <property type="evidence" value="ECO:0007669"/>
    <property type="project" value="UniProtKB-EC"/>
</dbReference>
<comment type="similarity">
    <text evidence="2 9">Belongs to the zinc-containing alcohol dehydrogenase family.</text>
</comment>
<evidence type="ECO:0000256" key="3">
    <source>
        <dbReference type="ARBA" id="ARBA00013190"/>
    </source>
</evidence>
<dbReference type="InterPro" id="IPR013154">
    <property type="entry name" value="ADH-like_N"/>
</dbReference>
<comment type="catalytic activity">
    <reaction evidence="7">
        <text>a secondary alcohol + NAD(+) = a ketone + NADH + H(+)</text>
        <dbReference type="Rhea" id="RHEA:10740"/>
        <dbReference type="ChEBI" id="CHEBI:15378"/>
        <dbReference type="ChEBI" id="CHEBI:17087"/>
        <dbReference type="ChEBI" id="CHEBI:35681"/>
        <dbReference type="ChEBI" id="CHEBI:57540"/>
        <dbReference type="ChEBI" id="CHEBI:57945"/>
        <dbReference type="EC" id="1.1.1.1"/>
    </reaction>
</comment>
<comment type="cofactor">
    <cofactor evidence="1 9">
        <name>Zn(2+)</name>
        <dbReference type="ChEBI" id="CHEBI:29105"/>
    </cofactor>
</comment>
<dbReference type="SUPFAM" id="SSF50129">
    <property type="entry name" value="GroES-like"/>
    <property type="match status" value="1"/>
</dbReference>
<proteinExistence type="inferred from homology"/>
<dbReference type="InterPro" id="IPR011032">
    <property type="entry name" value="GroES-like_sf"/>
</dbReference>
<dbReference type="InterPro" id="IPR002328">
    <property type="entry name" value="ADH_Zn_CS"/>
</dbReference>
<keyword evidence="5 9" id="KW-0862">Zinc</keyword>
<dbReference type="InterPro" id="IPR013149">
    <property type="entry name" value="ADH-like_C"/>
</dbReference>
<reference evidence="11 12" key="1">
    <citation type="submission" date="2020-04" db="EMBL/GenBank/DDBJ databases">
        <title>MicrobeNet Type strains.</title>
        <authorList>
            <person name="Nicholson A.C."/>
        </authorList>
    </citation>
    <scope>NUCLEOTIDE SEQUENCE [LARGE SCALE GENOMIC DNA]</scope>
    <source>
        <strain evidence="11 12">DSM 45078</strain>
    </source>
</reference>
<dbReference type="SUPFAM" id="SSF51735">
    <property type="entry name" value="NAD(P)-binding Rossmann-fold domains"/>
    <property type="match status" value="1"/>
</dbReference>
<dbReference type="CDD" id="cd05284">
    <property type="entry name" value="arabinose_DH_like"/>
    <property type="match status" value="1"/>
</dbReference>
<dbReference type="AlphaFoldDB" id="A0A846XGL8"/>
<dbReference type="InterPro" id="IPR020843">
    <property type="entry name" value="ER"/>
</dbReference>
<gene>
    <name evidence="11" type="ORF">HGA13_11730</name>
</gene>
<dbReference type="PROSITE" id="PS00059">
    <property type="entry name" value="ADH_ZINC"/>
    <property type="match status" value="1"/>
</dbReference>
<dbReference type="Gene3D" id="3.90.180.10">
    <property type="entry name" value="Medium-chain alcohol dehydrogenases, catalytic domain"/>
    <property type="match status" value="1"/>
</dbReference>
<dbReference type="SMART" id="SM00829">
    <property type="entry name" value="PKS_ER"/>
    <property type="match status" value="1"/>
</dbReference>
<evidence type="ECO:0000256" key="7">
    <source>
        <dbReference type="ARBA" id="ARBA00049164"/>
    </source>
</evidence>
<comment type="catalytic activity">
    <reaction evidence="8">
        <text>a primary alcohol + NAD(+) = an aldehyde + NADH + H(+)</text>
        <dbReference type="Rhea" id="RHEA:10736"/>
        <dbReference type="ChEBI" id="CHEBI:15378"/>
        <dbReference type="ChEBI" id="CHEBI:15734"/>
        <dbReference type="ChEBI" id="CHEBI:17478"/>
        <dbReference type="ChEBI" id="CHEBI:57540"/>
        <dbReference type="ChEBI" id="CHEBI:57945"/>
        <dbReference type="EC" id="1.1.1.1"/>
    </reaction>
</comment>
<keyword evidence="12" id="KW-1185">Reference proteome</keyword>
<feature type="domain" description="Enoyl reductase (ER)" evidence="10">
    <location>
        <begin position="10"/>
        <end position="344"/>
    </location>
</feature>
<evidence type="ECO:0000256" key="4">
    <source>
        <dbReference type="ARBA" id="ARBA00022723"/>
    </source>
</evidence>
<evidence type="ECO:0000256" key="8">
    <source>
        <dbReference type="ARBA" id="ARBA00049243"/>
    </source>
</evidence>
<evidence type="ECO:0000256" key="9">
    <source>
        <dbReference type="RuleBase" id="RU361277"/>
    </source>
</evidence>
<dbReference type="EC" id="1.1.1.1" evidence="3"/>
<dbReference type="PANTHER" id="PTHR42940">
    <property type="entry name" value="ALCOHOL DEHYDROGENASE 1-RELATED"/>
    <property type="match status" value="1"/>
</dbReference>
<dbReference type="Pfam" id="PF08240">
    <property type="entry name" value="ADH_N"/>
    <property type="match status" value="1"/>
</dbReference>
<dbReference type="Pfam" id="PF00107">
    <property type="entry name" value="ADH_zinc_N"/>
    <property type="match status" value="1"/>
</dbReference>
<dbReference type="Gene3D" id="3.40.50.720">
    <property type="entry name" value="NAD(P)-binding Rossmann-like Domain"/>
    <property type="match status" value="1"/>
</dbReference>
<protein>
    <recommendedName>
        <fullName evidence="3">alcohol dehydrogenase</fullName>
        <ecNumber evidence="3">1.1.1.1</ecNumber>
    </recommendedName>
</protein>
<evidence type="ECO:0000313" key="12">
    <source>
        <dbReference type="Proteomes" id="UP000565715"/>
    </source>
</evidence>
<evidence type="ECO:0000256" key="5">
    <source>
        <dbReference type="ARBA" id="ARBA00022833"/>
    </source>
</evidence>
<dbReference type="PANTHER" id="PTHR42940:SF8">
    <property type="entry name" value="VACUOLAR PROTEIN SORTING-ASSOCIATED PROTEIN 11"/>
    <property type="match status" value="1"/>
</dbReference>
<dbReference type="GO" id="GO:0008270">
    <property type="term" value="F:zinc ion binding"/>
    <property type="evidence" value="ECO:0007669"/>
    <property type="project" value="InterPro"/>
</dbReference>
<evidence type="ECO:0000259" key="10">
    <source>
        <dbReference type="SMART" id="SM00829"/>
    </source>
</evidence>
<name>A0A846XGL8_9NOCA</name>
<sequence length="346" mass="35626">MRALQLTEPGRLEIRDVPIPEPGPGELLIRVGASGICHSDLHVLHLPFKVRDEPLILGHEIAGTIAALGDRAEGHTTGERGIVYLCWSCGKCPECASGNENVCRAAGRVAMPPCPGLGPDGGMAEYVAVPAGSFVPIGDMDFVAAAPLADAALTSYHAIRGARDQLYPGSTAVVIGAGGLGHVGIQILRALTATRIVAVDTDPDKRDLAVECGAHEVLAATADTADRILELTGGRGAEAVFDFVGVDATAQLAVRSVGPNGAYRMIGLGDGDPGITAGPAGGPGLPWGATVRKSYGGTKRDLIDSVALARAGSIEVRTQQFALEDGANAYVLLEQGRIRGRAVLVP</sequence>
<comment type="caution">
    <text evidence="11">The sequence shown here is derived from an EMBL/GenBank/DDBJ whole genome shotgun (WGS) entry which is preliminary data.</text>
</comment>
<accession>A0A846XGL8</accession>
<dbReference type="Proteomes" id="UP000565715">
    <property type="component" value="Unassembled WGS sequence"/>
</dbReference>
<keyword evidence="4 9" id="KW-0479">Metal-binding</keyword>
<evidence type="ECO:0000256" key="1">
    <source>
        <dbReference type="ARBA" id="ARBA00001947"/>
    </source>
</evidence>
<organism evidence="11 12">
    <name type="scientific">Nocardia speluncae</name>
    <dbReference type="NCBI Taxonomy" id="419477"/>
    <lineage>
        <taxon>Bacteria</taxon>
        <taxon>Bacillati</taxon>
        <taxon>Actinomycetota</taxon>
        <taxon>Actinomycetes</taxon>
        <taxon>Mycobacteriales</taxon>
        <taxon>Nocardiaceae</taxon>
        <taxon>Nocardia</taxon>
    </lineage>
</organism>
<dbReference type="EMBL" id="JAAXOO010000002">
    <property type="protein sequence ID" value="NKY33743.1"/>
    <property type="molecule type" value="Genomic_DNA"/>
</dbReference>
<evidence type="ECO:0000256" key="6">
    <source>
        <dbReference type="ARBA" id="ARBA00023002"/>
    </source>
</evidence>
<dbReference type="GO" id="GO:0005737">
    <property type="term" value="C:cytoplasm"/>
    <property type="evidence" value="ECO:0007669"/>
    <property type="project" value="TreeGrafter"/>
</dbReference>
<keyword evidence="6" id="KW-0560">Oxidoreductase</keyword>